<dbReference type="FunFam" id="2.60.40.60:FF:000237">
    <property type="entry name" value="Cadherin related family member 3"/>
    <property type="match status" value="1"/>
</dbReference>
<evidence type="ECO:0000256" key="1">
    <source>
        <dbReference type="ARBA" id="ARBA00004370"/>
    </source>
</evidence>
<dbReference type="CDD" id="cd11304">
    <property type="entry name" value="Cadherin_repeat"/>
    <property type="match status" value="2"/>
</dbReference>
<dbReference type="AlphaFoldDB" id="A0A212CK77"/>
<feature type="domain" description="Cadherin" evidence="11">
    <location>
        <begin position="73"/>
        <end position="159"/>
    </location>
</feature>
<evidence type="ECO:0000256" key="9">
    <source>
        <dbReference type="SAM" id="MobiDB-lite"/>
    </source>
</evidence>
<keyword evidence="13" id="KW-1185">Reference proteome</keyword>
<dbReference type="Proteomes" id="UP000242450">
    <property type="component" value="Chromosome 18"/>
</dbReference>
<reference evidence="12 13" key="1">
    <citation type="journal article" date="2018" name="Mol. Genet. Genomics">
        <title>The red deer Cervus elaphus genome CerEla1.0: sequencing, annotating, genes, and chromosomes.</title>
        <authorList>
            <person name="Bana N.A."/>
            <person name="Nyiri A."/>
            <person name="Nagy J."/>
            <person name="Frank K."/>
            <person name="Nagy T."/>
            <person name="Steger V."/>
            <person name="Schiller M."/>
            <person name="Lakatos P."/>
            <person name="Sugar L."/>
            <person name="Horn P."/>
            <person name="Barta E."/>
            <person name="Orosz L."/>
        </authorList>
    </citation>
    <scope>NUCLEOTIDE SEQUENCE [LARGE SCALE GENOMIC DNA]</scope>
    <source>
        <strain evidence="12">Hungarian</strain>
    </source>
</reference>
<dbReference type="PANTHER" id="PTHR24025:SF30">
    <property type="entry name" value="CADHERIN DOMAIN-CONTAINING PROTEIN"/>
    <property type="match status" value="1"/>
</dbReference>
<organism evidence="12 13">
    <name type="scientific">Cervus elaphus hippelaphus</name>
    <name type="common">European red deer</name>
    <dbReference type="NCBI Taxonomy" id="46360"/>
    <lineage>
        <taxon>Eukaryota</taxon>
        <taxon>Metazoa</taxon>
        <taxon>Chordata</taxon>
        <taxon>Craniata</taxon>
        <taxon>Vertebrata</taxon>
        <taxon>Euteleostomi</taxon>
        <taxon>Mammalia</taxon>
        <taxon>Eutheria</taxon>
        <taxon>Laurasiatheria</taxon>
        <taxon>Artiodactyla</taxon>
        <taxon>Ruminantia</taxon>
        <taxon>Pecora</taxon>
        <taxon>Cervidae</taxon>
        <taxon>Cervinae</taxon>
        <taxon>Cervus</taxon>
    </lineage>
</organism>
<protein>
    <recommendedName>
        <fullName evidence="11">Cadherin domain-containing protein</fullName>
    </recommendedName>
</protein>
<dbReference type="EMBL" id="MKHE01000018">
    <property type="protein sequence ID" value="OWK06419.1"/>
    <property type="molecule type" value="Genomic_DNA"/>
</dbReference>
<dbReference type="PROSITE" id="PS50268">
    <property type="entry name" value="CADHERIN_2"/>
    <property type="match status" value="2"/>
</dbReference>
<keyword evidence="2 10" id="KW-0812">Transmembrane</keyword>
<dbReference type="SMART" id="SM00112">
    <property type="entry name" value="CA"/>
    <property type="match status" value="1"/>
</dbReference>
<keyword evidence="5" id="KW-0130">Cell adhesion</keyword>
<dbReference type="InterPro" id="IPR002126">
    <property type="entry name" value="Cadherin-like_dom"/>
</dbReference>
<evidence type="ECO:0000256" key="6">
    <source>
        <dbReference type="ARBA" id="ARBA00022989"/>
    </source>
</evidence>
<feature type="compositionally biased region" description="Basic and acidic residues" evidence="9">
    <location>
        <begin position="375"/>
        <end position="393"/>
    </location>
</feature>
<proteinExistence type="predicted"/>
<dbReference type="GO" id="GO:0005911">
    <property type="term" value="C:cell-cell junction"/>
    <property type="evidence" value="ECO:0007669"/>
    <property type="project" value="TreeGrafter"/>
</dbReference>
<comment type="subcellular location">
    <subcellularLocation>
        <location evidence="1">Membrane</location>
    </subcellularLocation>
</comment>
<evidence type="ECO:0000313" key="12">
    <source>
        <dbReference type="EMBL" id="OWK06419.1"/>
    </source>
</evidence>
<dbReference type="GO" id="GO:0007156">
    <property type="term" value="P:homophilic cell adhesion via plasma membrane adhesion molecules"/>
    <property type="evidence" value="ECO:0007669"/>
    <property type="project" value="InterPro"/>
</dbReference>
<keyword evidence="6 10" id="KW-1133">Transmembrane helix</keyword>
<evidence type="ECO:0000256" key="10">
    <source>
        <dbReference type="SAM" id="Phobius"/>
    </source>
</evidence>
<keyword evidence="7 10" id="KW-0472">Membrane</keyword>
<dbReference type="InterPro" id="IPR015919">
    <property type="entry name" value="Cadherin-like_sf"/>
</dbReference>
<evidence type="ECO:0000256" key="3">
    <source>
        <dbReference type="ARBA" id="ARBA00022737"/>
    </source>
</evidence>
<dbReference type="GO" id="GO:0005509">
    <property type="term" value="F:calcium ion binding"/>
    <property type="evidence" value="ECO:0007669"/>
    <property type="project" value="UniProtKB-UniRule"/>
</dbReference>
<dbReference type="SUPFAM" id="SSF49313">
    <property type="entry name" value="Cadherin-like"/>
    <property type="match status" value="1"/>
</dbReference>
<evidence type="ECO:0000256" key="2">
    <source>
        <dbReference type="ARBA" id="ARBA00022692"/>
    </source>
</evidence>
<name>A0A212CK77_CEREH</name>
<evidence type="ECO:0000256" key="4">
    <source>
        <dbReference type="ARBA" id="ARBA00022837"/>
    </source>
</evidence>
<evidence type="ECO:0000256" key="8">
    <source>
        <dbReference type="PROSITE-ProRule" id="PRU00043"/>
    </source>
</evidence>
<feature type="transmembrane region" description="Helical" evidence="10">
    <location>
        <begin position="281"/>
        <end position="306"/>
    </location>
</feature>
<evidence type="ECO:0000259" key="11">
    <source>
        <dbReference type="PROSITE" id="PS50268"/>
    </source>
</evidence>
<dbReference type="GO" id="GO:0016020">
    <property type="term" value="C:membrane"/>
    <property type="evidence" value="ECO:0007669"/>
    <property type="project" value="UniProtKB-SubCell"/>
</dbReference>
<feature type="region of interest" description="Disordered" evidence="9">
    <location>
        <begin position="357"/>
        <end position="435"/>
    </location>
</feature>
<evidence type="ECO:0000256" key="5">
    <source>
        <dbReference type="ARBA" id="ARBA00022889"/>
    </source>
</evidence>
<comment type="caution">
    <text evidence="12">The sequence shown here is derived from an EMBL/GenBank/DDBJ whole genome shotgun (WGS) entry which is preliminary data.</text>
</comment>
<dbReference type="Gene3D" id="2.60.40.60">
    <property type="entry name" value="Cadherins"/>
    <property type="match status" value="2"/>
</dbReference>
<feature type="domain" description="Cadherin" evidence="11">
    <location>
        <begin position="156"/>
        <end position="261"/>
    </location>
</feature>
<dbReference type="PANTHER" id="PTHR24025">
    <property type="entry name" value="DESMOGLEIN FAMILY MEMBER"/>
    <property type="match status" value="1"/>
</dbReference>
<evidence type="ECO:0000313" key="13">
    <source>
        <dbReference type="Proteomes" id="UP000242450"/>
    </source>
</evidence>
<accession>A0A212CK77</accession>
<keyword evidence="4 8" id="KW-0106">Calcium</keyword>
<feature type="compositionally biased region" description="Polar residues" evidence="9">
    <location>
        <begin position="408"/>
        <end position="418"/>
    </location>
</feature>
<dbReference type="Pfam" id="PF00028">
    <property type="entry name" value="Cadherin"/>
    <property type="match status" value="1"/>
</dbReference>
<evidence type="ECO:0000256" key="7">
    <source>
        <dbReference type="ARBA" id="ARBA00023136"/>
    </source>
</evidence>
<dbReference type="InterPro" id="IPR050971">
    <property type="entry name" value="Cadherin-domain_protein"/>
</dbReference>
<sequence length="435" mass="47881">MPITVPERAARGTLLLDLNKFCFDDDSKAPNNQFNFTTPSGVGSGSRFLQDPAGSGKIVSVLCICRVRTEPTTRVGRVQATDKDFPQSRITYSISAGGASQQYPNIFWINPQTGELQLVTKADYETIPVYSLRIQATNSEDSSSVTVMDLKVGTNIHNFKLTCTDLDSSPRSFRYSIGTGNINSHFTFSPNAGSNVTSLILATRFDYASGLDEIWNYKLLVYITDDNLLSGRKRAGALVETGTVSLSISVIPNPTTIIPTTPKPRITYQILRKNVYSPSAWYVPFVITLGSMLLLGLLVSTIVLLAKAIHRHCPCKTAKHKKPLNEEHKERGHGVTGAIYEFNSETGTRKWKDSLTQMPKWKESNPQGAAPRRPVPREGTRPPRSADKERDGLSSKVQAEDAGLGPRSQDSMSSTPKNRNPEVTRGASPKRHPEK</sequence>
<keyword evidence="3" id="KW-0677">Repeat</keyword>
<dbReference type="OrthoDB" id="9047765at2759"/>
<gene>
    <name evidence="12" type="ORF">Celaphus_00011988</name>
</gene>